<sequence length="105" mass="11694">MKNVSKYLLLTLLLSPLAQASSEAAWQQYAKTRQQACLKASSLNAVKVVGQPVEYDDSVGYDALLLEGRYPQKHMKNQIGRELCLYQRQSGRAAVSDADHLRAVK</sequence>
<dbReference type="EMBL" id="MLFS01000026">
    <property type="protein sequence ID" value="ORM73166.1"/>
    <property type="molecule type" value="Genomic_DNA"/>
</dbReference>
<dbReference type="RefSeq" id="WP_128601364.1">
    <property type="nucleotide sequence ID" value="NZ_MLFS01000026.1"/>
</dbReference>
<evidence type="ECO:0000256" key="1">
    <source>
        <dbReference type="SAM" id="SignalP"/>
    </source>
</evidence>
<accession>A0A1X1D925</accession>
<feature type="chain" id="PRO_5012959139" evidence="1">
    <location>
        <begin position="21"/>
        <end position="105"/>
    </location>
</feature>
<evidence type="ECO:0000313" key="2">
    <source>
        <dbReference type="EMBL" id="ORM73166.1"/>
    </source>
</evidence>
<gene>
    <name evidence="2" type="ORF">HA48_10925</name>
</gene>
<feature type="signal peptide" evidence="1">
    <location>
        <begin position="1"/>
        <end position="20"/>
    </location>
</feature>
<dbReference type="OrthoDB" id="8720220at2"/>
<evidence type="ECO:0000313" key="3">
    <source>
        <dbReference type="Proteomes" id="UP000193104"/>
    </source>
</evidence>
<dbReference type="Proteomes" id="UP000193104">
    <property type="component" value="Unassembled WGS sequence"/>
</dbReference>
<comment type="caution">
    <text evidence="2">The sequence shown here is derived from an EMBL/GenBank/DDBJ whole genome shotgun (WGS) entry which is preliminary data.</text>
</comment>
<reference evidence="2 3" key="1">
    <citation type="journal article" date="2017" name="Antonie Van Leeuwenhoek">
        <title>Phylogenomic resolution of the bacterial genus Pantoea and its relationship with Erwinia and Tatumella.</title>
        <authorList>
            <person name="Palmer M."/>
            <person name="Steenkamp E.T."/>
            <person name="Coetzee M.P."/>
            <person name="Chan W.Y."/>
            <person name="van Zyl E."/>
            <person name="De Maayer P."/>
            <person name="Coutinho T.A."/>
            <person name="Blom J."/>
            <person name="Smits T.H."/>
            <person name="Duffy B."/>
            <person name="Venter S.N."/>
        </authorList>
    </citation>
    <scope>NUCLEOTIDE SEQUENCE [LARGE SCALE GENOMIC DNA]</scope>
    <source>
        <strain evidence="2 3">LMG 26277</strain>
    </source>
</reference>
<dbReference type="AlphaFoldDB" id="A0A1X1D925"/>
<name>A0A1X1D925_9GAMM</name>
<proteinExistence type="predicted"/>
<organism evidence="2 3">
    <name type="scientific">Pantoea wallisii</name>
    <dbReference type="NCBI Taxonomy" id="1076551"/>
    <lineage>
        <taxon>Bacteria</taxon>
        <taxon>Pseudomonadati</taxon>
        <taxon>Pseudomonadota</taxon>
        <taxon>Gammaproteobacteria</taxon>
        <taxon>Enterobacterales</taxon>
        <taxon>Erwiniaceae</taxon>
        <taxon>Pantoea</taxon>
    </lineage>
</organism>
<keyword evidence="3" id="KW-1185">Reference proteome</keyword>
<protein>
    <submittedName>
        <fullName evidence="2">Uncharacterized protein</fullName>
    </submittedName>
</protein>
<keyword evidence="1" id="KW-0732">Signal</keyword>